<dbReference type="Proteomes" id="UP001482231">
    <property type="component" value="Unassembled WGS sequence"/>
</dbReference>
<accession>A0ABV0EF36</accession>
<sequence>MVNDLAATAQVLTHLLGEMGLRPLLEVRALGFVNVSLALCEALEQADFATRAAILQGMPALHANDLVKAQLAAARWVGSLGEAAP</sequence>
<reference evidence="1 2" key="1">
    <citation type="submission" date="2024-02" db="EMBL/GenBank/DDBJ databases">
        <title>New thermophilic sulfur-oxidizing bacteria from a hot springs of the Uzon caldera (Kamchatka, Russia).</title>
        <authorList>
            <person name="Dukat A.M."/>
            <person name="Elcheninov A.G."/>
            <person name="Frolov E.N."/>
        </authorList>
    </citation>
    <scope>NUCLEOTIDE SEQUENCE [LARGE SCALE GENOMIC DNA]</scope>
    <source>
        <strain evidence="1 2">AK1</strain>
    </source>
</reference>
<comment type="caution">
    <text evidence="1">The sequence shown here is derived from an EMBL/GenBank/DDBJ whole genome shotgun (WGS) entry which is preliminary data.</text>
</comment>
<keyword evidence="2" id="KW-1185">Reference proteome</keyword>
<evidence type="ECO:0000313" key="1">
    <source>
        <dbReference type="EMBL" id="MEO1767179.1"/>
    </source>
</evidence>
<protein>
    <submittedName>
        <fullName evidence="1">Uncharacterized protein</fullName>
    </submittedName>
</protein>
<proteinExistence type="predicted"/>
<dbReference type="EMBL" id="JBAJEX010000005">
    <property type="protein sequence ID" value="MEO1767179.1"/>
    <property type="molecule type" value="Genomic_DNA"/>
</dbReference>
<evidence type="ECO:0000313" key="2">
    <source>
        <dbReference type="Proteomes" id="UP001482231"/>
    </source>
</evidence>
<name>A0ABV0EF36_9BURK</name>
<gene>
    <name evidence="1" type="ORF">V6E02_08140</name>
</gene>
<organism evidence="1 2">
    <name type="scientific">Thiobacter aerophilum</name>
    <dbReference type="NCBI Taxonomy" id="3121275"/>
    <lineage>
        <taxon>Bacteria</taxon>
        <taxon>Pseudomonadati</taxon>
        <taxon>Pseudomonadota</taxon>
        <taxon>Betaproteobacteria</taxon>
        <taxon>Burkholderiales</taxon>
        <taxon>Thiobacteraceae</taxon>
        <taxon>Thiobacter</taxon>
    </lineage>
</organism>